<dbReference type="Gene3D" id="3.40.1670.10">
    <property type="entry name" value="UbiD C-terminal domain-like"/>
    <property type="match status" value="1"/>
</dbReference>
<feature type="domain" description="3-octaprenyl-4-hydroxybenzoate carboxy-lyase-like C-terminal" evidence="4">
    <location>
        <begin position="302"/>
        <end position="420"/>
    </location>
</feature>
<dbReference type="SUPFAM" id="SSF50475">
    <property type="entry name" value="FMN-binding split barrel"/>
    <property type="match status" value="1"/>
</dbReference>
<dbReference type="PANTHER" id="PTHR30108:SF21">
    <property type="entry name" value="4-HYDROXYBENZOATE DECARBOXYLASE"/>
    <property type="match status" value="1"/>
</dbReference>
<proteinExistence type="inferred from homology"/>
<keyword evidence="6" id="KW-1185">Reference proteome</keyword>
<dbReference type="AlphaFoldDB" id="A0A1M5LQA7"/>
<dbReference type="EMBL" id="FQWY01000008">
    <property type="protein sequence ID" value="SHG67238.1"/>
    <property type="molecule type" value="Genomic_DNA"/>
</dbReference>
<sequence length="449" mass="49617">MSKFDLREYKKVLEQKGRLITIGKEVSIVHEMAAVLKKINGETGVFFAKIKGYDMPAISGLTGNRQDWADYFGTSINLIREKIKEAMENPIPWQVVDKAPCQEVEIDPPANLLDFIPAPKFSEKDSGHFLTAGLVFVKEEETGNMHMSVRRMQVNDDGTLSVLIESPGLWNRYVEAEKQGKDLEMAVVLGVHPLLILASQINSYLYKGDKMAVAGAMAGEAVPVVKCKTIDVMVPAYAEIVIEGKMLAHVRKTEGPFGELAGYYGPASEQPILKITRITHRQNPWFQVIGPGTAEHKLPSALNREVVLYDTVKQVVPGVKDVHITVAGSGRFHGIISINKQFEGEGKTAILAALSSNKDMKHVVVVNDDVDIFDPADVEWAISSRVQADQDVVIISEARGCPLEPSNNIRGVSAKMGIDATYPLKYKEQFARIYIPGIDTINLDEYIKK</sequence>
<accession>A0A1M5LQA7</accession>
<dbReference type="SUPFAM" id="SSF143968">
    <property type="entry name" value="UbiD C-terminal domain-like"/>
    <property type="match status" value="1"/>
</dbReference>
<dbReference type="RefSeq" id="WP_073090191.1">
    <property type="nucleotide sequence ID" value="NZ_FQWY01000008.1"/>
</dbReference>
<dbReference type="STRING" id="1123382.SAMN02745221_00736"/>
<protein>
    <submittedName>
        <fullName evidence="5">2,5-furandicarboxylate decarboxylase 1</fullName>
    </submittedName>
</protein>
<dbReference type="GO" id="GO:0005737">
    <property type="term" value="C:cytoplasm"/>
    <property type="evidence" value="ECO:0007669"/>
    <property type="project" value="TreeGrafter"/>
</dbReference>
<comment type="similarity">
    <text evidence="1">Belongs to the UbiD family.</text>
</comment>
<evidence type="ECO:0000259" key="2">
    <source>
        <dbReference type="Pfam" id="PF01977"/>
    </source>
</evidence>
<evidence type="ECO:0000259" key="3">
    <source>
        <dbReference type="Pfam" id="PF20695"/>
    </source>
</evidence>
<evidence type="ECO:0000256" key="1">
    <source>
        <dbReference type="ARBA" id="ARBA00010021"/>
    </source>
</evidence>
<evidence type="ECO:0000259" key="4">
    <source>
        <dbReference type="Pfam" id="PF20696"/>
    </source>
</evidence>
<feature type="domain" description="3-octaprenyl-4-hydroxybenzoate carboxy-lyase-like N-terminal" evidence="3">
    <location>
        <begin position="12"/>
        <end position="85"/>
    </location>
</feature>
<dbReference type="GO" id="GO:0016831">
    <property type="term" value="F:carboxy-lyase activity"/>
    <property type="evidence" value="ECO:0007669"/>
    <property type="project" value="InterPro"/>
</dbReference>
<dbReference type="NCBIfam" id="TIGR00148">
    <property type="entry name" value="UbiD family decarboxylase"/>
    <property type="match status" value="1"/>
</dbReference>
<evidence type="ECO:0000313" key="5">
    <source>
        <dbReference type="EMBL" id="SHG67238.1"/>
    </source>
</evidence>
<dbReference type="Pfam" id="PF01977">
    <property type="entry name" value="UbiD"/>
    <property type="match status" value="1"/>
</dbReference>
<dbReference type="InterPro" id="IPR049381">
    <property type="entry name" value="UbiD-like_C"/>
</dbReference>
<dbReference type="Proteomes" id="UP000242329">
    <property type="component" value="Unassembled WGS sequence"/>
</dbReference>
<dbReference type="OrthoDB" id="9809841at2"/>
<dbReference type="InterPro" id="IPR049383">
    <property type="entry name" value="UbiD-like_N"/>
</dbReference>
<name>A0A1M5LQA7_9FIRM</name>
<feature type="domain" description="3-octaprenyl-4-hydroxybenzoate carboxy-lyase-like Rift-related" evidence="2">
    <location>
        <begin position="96"/>
        <end position="292"/>
    </location>
</feature>
<gene>
    <name evidence="5" type="ORF">SAMN02745221_00736</name>
</gene>
<dbReference type="PANTHER" id="PTHR30108">
    <property type="entry name" value="3-OCTAPRENYL-4-HYDROXYBENZOATE CARBOXY-LYASE-RELATED"/>
    <property type="match status" value="1"/>
</dbReference>
<evidence type="ECO:0000313" key="6">
    <source>
        <dbReference type="Proteomes" id="UP000242329"/>
    </source>
</evidence>
<dbReference type="InterPro" id="IPR048304">
    <property type="entry name" value="UbiD_Rift_dom"/>
</dbReference>
<dbReference type="InterPro" id="IPR002830">
    <property type="entry name" value="UbiD"/>
</dbReference>
<reference evidence="6" key="1">
    <citation type="submission" date="2016-11" db="EMBL/GenBank/DDBJ databases">
        <authorList>
            <person name="Varghese N."/>
            <person name="Submissions S."/>
        </authorList>
    </citation>
    <scope>NUCLEOTIDE SEQUENCE [LARGE SCALE GENOMIC DNA]</scope>
    <source>
        <strain evidence="6">DSM 11003</strain>
    </source>
</reference>
<dbReference type="Pfam" id="PF20695">
    <property type="entry name" value="UbiD_N"/>
    <property type="match status" value="1"/>
</dbReference>
<organism evidence="5 6">
    <name type="scientific">Thermosyntropha lipolytica DSM 11003</name>
    <dbReference type="NCBI Taxonomy" id="1123382"/>
    <lineage>
        <taxon>Bacteria</taxon>
        <taxon>Bacillati</taxon>
        <taxon>Bacillota</taxon>
        <taxon>Clostridia</taxon>
        <taxon>Eubacteriales</taxon>
        <taxon>Syntrophomonadaceae</taxon>
        <taxon>Thermosyntropha</taxon>
    </lineage>
</organism>
<dbReference type="Pfam" id="PF20696">
    <property type="entry name" value="UbiD_C"/>
    <property type="match status" value="1"/>
</dbReference>